<reference evidence="7" key="1">
    <citation type="submission" date="2020-11" db="EMBL/GenBank/DDBJ databases">
        <authorList>
            <consortium name="DOE Joint Genome Institute"/>
            <person name="Ahrendt S."/>
            <person name="Riley R."/>
            <person name="Andreopoulos W."/>
            <person name="LaButti K."/>
            <person name="Pangilinan J."/>
            <person name="Ruiz-duenas F.J."/>
            <person name="Barrasa J.M."/>
            <person name="Sanchez-Garcia M."/>
            <person name="Camarero S."/>
            <person name="Miyauchi S."/>
            <person name="Serrano A."/>
            <person name="Linde D."/>
            <person name="Babiker R."/>
            <person name="Drula E."/>
            <person name="Ayuso-Fernandez I."/>
            <person name="Pacheco R."/>
            <person name="Padilla G."/>
            <person name="Ferreira P."/>
            <person name="Barriuso J."/>
            <person name="Kellner H."/>
            <person name="Castanera R."/>
            <person name="Alfaro M."/>
            <person name="Ramirez L."/>
            <person name="Pisabarro A.G."/>
            <person name="Kuo A."/>
            <person name="Tritt A."/>
            <person name="Lipzen A."/>
            <person name="He G."/>
            <person name="Yan M."/>
            <person name="Ng V."/>
            <person name="Cullen D."/>
            <person name="Martin F."/>
            <person name="Rosso M.-N."/>
            <person name="Henrissat B."/>
            <person name="Hibbett D."/>
            <person name="Martinez A.T."/>
            <person name="Grigoriev I.V."/>
        </authorList>
    </citation>
    <scope>NUCLEOTIDE SEQUENCE</scope>
    <source>
        <strain evidence="7">AH 44721</strain>
    </source>
</reference>
<accession>A0A9P5NFM1</accession>
<evidence type="ECO:0000313" key="7">
    <source>
        <dbReference type="EMBL" id="KAF8882516.1"/>
    </source>
</evidence>
<dbReference type="Gene3D" id="3.90.1590.10">
    <property type="entry name" value="glutathione-dependent formaldehyde- activating enzyme (gfa)"/>
    <property type="match status" value="2"/>
</dbReference>
<keyword evidence="8" id="KW-1185">Reference proteome</keyword>
<protein>
    <submittedName>
        <fullName evidence="7">Mss4-like protein</fullName>
    </submittedName>
</protein>
<evidence type="ECO:0000256" key="3">
    <source>
        <dbReference type="ARBA" id="ARBA00022833"/>
    </source>
</evidence>
<comment type="similarity">
    <text evidence="1">Belongs to the Gfa family.</text>
</comment>
<dbReference type="GO" id="GO:0046872">
    <property type="term" value="F:metal ion binding"/>
    <property type="evidence" value="ECO:0007669"/>
    <property type="project" value="UniProtKB-KW"/>
</dbReference>
<dbReference type="Proteomes" id="UP000724874">
    <property type="component" value="Unassembled WGS sequence"/>
</dbReference>
<dbReference type="GO" id="GO:0016846">
    <property type="term" value="F:carbon-sulfur lyase activity"/>
    <property type="evidence" value="ECO:0007669"/>
    <property type="project" value="InterPro"/>
</dbReference>
<feature type="domain" description="CENP-V/GFA" evidence="6">
    <location>
        <begin position="6"/>
        <end position="51"/>
    </location>
</feature>
<dbReference type="PANTHER" id="PTHR33337">
    <property type="entry name" value="GFA DOMAIN-CONTAINING PROTEIN"/>
    <property type="match status" value="1"/>
</dbReference>
<dbReference type="Pfam" id="PF04828">
    <property type="entry name" value="GFA"/>
    <property type="match status" value="1"/>
</dbReference>
<gene>
    <name evidence="7" type="ORF">CPB84DRAFT_1827838</name>
</gene>
<dbReference type="PANTHER" id="PTHR33337:SF40">
    <property type="entry name" value="CENP-V_GFA DOMAIN-CONTAINING PROTEIN-RELATED"/>
    <property type="match status" value="1"/>
</dbReference>
<proteinExistence type="inferred from homology"/>
<evidence type="ECO:0000313" key="8">
    <source>
        <dbReference type="Proteomes" id="UP000724874"/>
    </source>
</evidence>
<dbReference type="InterPro" id="IPR011057">
    <property type="entry name" value="Mss4-like_sf"/>
</dbReference>
<evidence type="ECO:0000256" key="2">
    <source>
        <dbReference type="ARBA" id="ARBA00022723"/>
    </source>
</evidence>
<dbReference type="SUPFAM" id="SSF51316">
    <property type="entry name" value="Mss4-like"/>
    <property type="match status" value="3"/>
</dbReference>
<dbReference type="OrthoDB" id="5422068at2759"/>
<evidence type="ECO:0000256" key="5">
    <source>
        <dbReference type="SAM" id="MobiDB-lite"/>
    </source>
</evidence>
<evidence type="ECO:0000256" key="4">
    <source>
        <dbReference type="ARBA" id="ARBA00023239"/>
    </source>
</evidence>
<keyword evidence="3" id="KW-0862">Zinc</keyword>
<comment type="caution">
    <text evidence="7">The sequence shown here is derived from an EMBL/GenBank/DDBJ whole genome shotgun (WGS) entry which is preliminary data.</text>
</comment>
<evidence type="ECO:0000256" key="1">
    <source>
        <dbReference type="ARBA" id="ARBA00005495"/>
    </source>
</evidence>
<evidence type="ECO:0000259" key="6">
    <source>
        <dbReference type="Pfam" id="PF04828"/>
    </source>
</evidence>
<keyword evidence="4" id="KW-0456">Lyase</keyword>
<keyword evidence="2" id="KW-0479">Metal-binding</keyword>
<sequence length="416" mass="46497">MTTFVDATCQCELLRFRVTFATDSLPITDDLCHCNTCRHTSGQMAVHRVSIQGVPLERFENTSRMPTPGPGNHWQGHANHGTGNANGNSLHPPTILEPFEINIADPEEPLDLNDLIAYKTSKDVTRYFCSSCSAHLFWVHHQPDGDHWAVAVGALERTEGIVKIGYHIWVGDTLDGGMADHLRSIEGVPLKRYKEALGSEELPLGWKDKSILEKKQPDQNKLQAHCHCGKITFDITRPTEASTEPSSPYPDLLCPYDVTHLSKITNPHDEKWWLRPTNSPLPTKYVAGHCMCPFCRRSSGFEVQSWAYIPLVNIVEPGSGMPICLEEESKRPKGLKQYISSPGIYREFCETCGASAFWWRADVLDLVAVSVGLVDEASVGARAEDWLEWQKNRVSYIERAVSRSLGKALEDGLKMA</sequence>
<dbReference type="EMBL" id="JADNYJ010000122">
    <property type="protein sequence ID" value="KAF8882516.1"/>
    <property type="molecule type" value="Genomic_DNA"/>
</dbReference>
<organism evidence="7 8">
    <name type="scientific">Gymnopilus junonius</name>
    <name type="common">Spectacular rustgill mushroom</name>
    <name type="synonym">Gymnopilus spectabilis subsp. junonius</name>
    <dbReference type="NCBI Taxonomy" id="109634"/>
    <lineage>
        <taxon>Eukaryota</taxon>
        <taxon>Fungi</taxon>
        <taxon>Dikarya</taxon>
        <taxon>Basidiomycota</taxon>
        <taxon>Agaricomycotina</taxon>
        <taxon>Agaricomycetes</taxon>
        <taxon>Agaricomycetidae</taxon>
        <taxon>Agaricales</taxon>
        <taxon>Agaricineae</taxon>
        <taxon>Hymenogastraceae</taxon>
        <taxon>Gymnopilus</taxon>
    </lineage>
</organism>
<feature type="region of interest" description="Disordered" evidence="5">
    <location>
        <begin position="67"/>
        <end position="89"/>
    </location>
</feature>
<name>A0A9P5NFM1_GYMJU</name>
<dbReference type="AlphaFoldDB" id="A0A9P5NFM1"/>
<dbReference type="InterPro" id="IPR006913">
    <property type="entry name" value="CENP-V/GFA"/>
</dbReference>
<feature type="compositionally biased region" description="Low complexity" evidence="5">
    <location>
        <begin position="76"/>
        <end position="88"/>
    </location>
</feature>